<dbReference type="AlphaFoldDB" id="A0A9Q0EJG6"/>
<organism evidence="2 3">
    <name type="scientific">Muraenolepis orangiensis</name>
    <name type="common">Patagonian moray cod</name>
    <dbReference type="NCBI Taxonomy" id="630683"/>
    <lineage>
        <taxon>Eukaryota</taxon>
        <taxon>Metazoa</taxon>
        <taxon>Chordata</taxon>
        <taxon>Craniata</taxon>
        <taxon>Vertebrata</taxon>
        <taxon>Euteleostomi</taxon>
        <taxon>Actinopterygii</taxon>
        <taxon>Neopterygii</taxon>
        <taxon>Teleostei</taxon>
        <taxon>Neoteleostei</taxon>
        <taxon>Acanthomorphata</taxon>
        <taxon>Zeiogadaria</taxon>
        <taxon>Gadariae</taxon>
        <taxon>Gadiformes</taxon>
        <taxon>Muraenolepidoidei</taxon>
        <taxon>Muraenolepididae</taxon>
        <taxon>Muraenolepis</taxon>
    </lineage>
</organism>
<accession>A0A9Q0EJG6</accession>
<dbReference type="Proteomes" id="UP001148018">
    <property type="component" value="Unassembled WGS sequence"/>
</dbReference>
<keyword evidence="3" id="KW-1185">Reference proteome</keyword>
<feature type="region of interest" description="Disordered" evidence="1">
    <location>
        <begin position="29"/>
        <end position="49"/>
    </location>
</feature>
<name>A0A9Q0EJG6_9TELE</name>
<dbReference type="EMBL" id="JANIIK010000043">
    <property type="protein sequence ID" value="KAJ3605657.1"/>
    <property type="molecule type" value="Genomic_DNA"/>
</dbReference>
<sequence length="127" mass="13723">MRDGLEHVEVPRRTLHGFLVPTFSRLFSTDDLDPPRQTGLEESYPNKTSTLSLPCCPNWSMDPGPGPHPNMFVVTSSNKRLYLQSDVLTDLLTDPTAQTSAGLSWTGDGVTPGGGVVFLPSSPPPSE</sequence>
<comment type="caution">
    <text evidence="2">The sequence shown here is derived from an EMBL/GenBank/DDBJ whole genome shotgun (WGS) entry which is preliminary data.</text>
</comment>
<evidence type="ECO:0000313" key="2">
    <source>
        <dbReference type="EMBL" id="KAJ3605657.1"/>
    </source>
</evidence>
<proteinExistence type="predicted"/>
<evidence type="ECO:0000313" key="3">
    <source>
        <dbReference type="Proteomes" id="UP001148018"/>
    </source>
</evidence>
<evidence type="ECO:0000256" key="1">
    <source>
        <dbReference type="SAM" id="MobiDB-lite"/>
    </source>
</evidence>
<gene>
    <name evidence="2" type="ORF">NHX12_027702</name>
</gene>
<reference evidence="2" key="1">
    <citation type="submission" date="2022-07" db="EMBL/GenBank/DDBJ databases">
        <title>Chromosome-level genome of Muraenolepis orangiensis.</title>
        <authorList>
            <person name="Kim J."/>
        </authorList>
    </citation>
    <scope>NUCLEOTIDE SEQUENCE</scope>
    <source>
        <strain evidence="2">KU_S4_2022</strain>
        <tissue evidence="2">Muscle</tissue>
    </source>
</reference>
<protein>
    <submittedName>
        <fullName evidence="2">Uncharacterized protein</fullName>
    </submittedName>
</protein>